<evidence type="ECO:0000256" key="2">
    <source>
        <dbReference type="ARBA" id="ARBA00009902"/>
    </source>
</evidence>
<reference evidence="12 13" key="1">
    <citation type="submission" date="2016-04" db="EMBL/GenBank/DDBJ databases">
        <title>Complete genome sequence of Bacillus oceanisediminis strain 2691.</title>
        <authorList>
            <person name="Jeong H."/>
            <person name="Kim H.J."/>
            <person name="Lee D.-W."/>
        </authorList>
    </citation>
    <scope>NUCLEOTIDE SEQUENCE [LARGE SCALE GENOMIC DNA]</scope>
    <source>
        <strain evidence="12 13">2691</strain>
    </source>
</reference>
<organism evidence="12 13">
    <name type="scientific">Cytobacillus oceanisediminis 2691</name>
    <dbReference type="NCBI Taxonomy" id="1196031"/>
    <lineage>
        <taxon>Bacteria</taxon>
        <taxon>Bacillati</taxon>
        <taxon>Bacillota</taxon>
        <taxon>Bacilli</taxon>
        <taxon>Bacillales</taxon>
        <taxon>Bacillaceae</taxon>
        <taxon>Cytobacillus</taxon>
    </lineage>
</organism>
<comment type="catalytic activity">
    <reaction evidence="8">
        <text>Hydrolysis of terminal non-reducing beta-D-fructofuranoside residues in beta-D-fructofuranosides.</text>
        <dbReference type="EC" id="3.2.1.26"/>
    </reaction>
</comment>
<dbReference type="InterPro" id="IPR051214">
    <property type="entry name" value="GH32_Enzymes"/>
</dbReference>
<dbReference type="eggNOG" id="COG1621">
    <property type="taxonomic scope" value="Bacteria"/>
</dbReference>
<dbReference type="SMART" id="SM00640">
    <property type="entry name" value="Glyco_32"/>
    <property type="match status" value="1"/>
</dbReference>
<evidence type="ECO:0000313" key="13">
    <source>
        <dbReference type="Proteomes" id="UP000077856"/>
    </source>
</evidence>
<dbReference type="KEGG" id="bon:A361_15995"/>
<keyword evidence="9" id="KW-0119">Carbohydrate metabolism</keyword>
<evidence type="ECO:0000256" key="7">
    <source>
        <dbReference type="ARBA" id="ARBA00033367"/>
    </source>
</evidence>
<evidence type="ECO:0000256" key="5">
    <source>
        <dbReference type="ARBA" id="ARBA00022801"/>
    </source>
</evidence>
<dbReference type="Gene3D" id="2.60.120.560">
    <property type="entry name" value="Exo-inulinase, domain 1"/>
    <property type="match status" value="1"/>
</dbReference>
<evidence type="ECO:0000256" key="1">
    <source>
        <dbReference type="ARBA" id="ARBA00004914"/>
    </source>
</evidence>
<evidence type="ECO:0000256" key="9">
    <source>
        <dbReference type="RuleBase" id="RU365015"/>
    </source>
</evidence>
<dbReference type="Pfam" id="PF00251">
    <property type="entry name" value="Glyco_hydro_32N"/>
    <property type="match status" value="1"/>
</dbReference>
<keyword evidence="9" id="KW-0963">Cytoplasm</keyword>
<dbReference type="CDD" id="cd18623">
    <property type="entry name" value="GH32_ScrB-like"/>
    <property type="match status" value="1"/>
</dbReference>
<dbReference type="InterPro" id="IPR013189">
    <property type="entry name" value="Glyco_hydro_32_C"/>
</dbReference>
<sequence length="496" mass="56571">MERYTEEKYRSLYDAKENELERLREKSAESVWKPAYHIHPLYGLINDPNGLAYYNGEFHVFYQWYPFGAMHGMKHWAHVKSADLVNWERLPAALVPVEDYESHGAYSGASLEVDGMLYLYYTGNIKYSAEERSANQCLAIMDQEGKIQKYENNPIIEGVPQGYTGHVRDPKVFEKNGRYYMLLGAQCENLTGAIIVYESENAIDWSFKGELNLQIVFPDSVYMLECPDYFELDGKDVLIFSPQGLKPEGYDYHNLYNVMYAVGHLDIEALSFEPEHFQELEKGFDFYAPQTFAGKHNERLLFSWAGMGEIDYPSDKEDWAHCLSIPRELCLVDGKLAQRPADMLKQLRVKSETSSVSIESGSLIIDEGIGQHELEFNFDTLDADVFGIELFASEKEGLVLEFDRSSQAVSLNREKFASSFGGEYGFVRSSELKIDSSVRVQVFVDHSIAEIFINDGEAVFTARVFPGKGSNGIRLFSDKKVSCTYTKHELKQGITR</sequence>
<comment type="similarity">
    <text evidence="2 8">Belongs to the glycosyl hydrolase 32 family.</text>
</comment>
<dbReference type="PANTHER" id="PTHR43101:SF1">
    <property type="entry name" value="BETA-FRUCTOSIDASE"/>
    <property type="match status" value="1"/>
</dbReference>
<dbReference type="UniPathway" id="UPA00238"/>
<dbReference type="NCBIfam" id="TIGR01322">
    <property type="entry name" value="scrB_fam"/>
    <property type="match status" value="1"/>
</dbReference>
<dbReference type="InterPro" id="IPR013320">
    <property type="entry name" value="ConA-like_dom_sf"/>
</dbReference>
<keyword evidence="6 8" id="KW-0326">Glycosidase</keyword>
<evidence type="ECO:0000256" key="3">
    <source>
        <dbReference type="ARBA" id="ARBA00012758"/>
    </source>
</evidence>
<dbReference type="STRING" id="1196031.A361_15995"/>
<dbReference type="Proteomes" id="UP000077856">
    <property type="component" value="Chromosome"/>
</dbReference>
<dbReference type="InterPro" id="IPR001362">
    <property type="entry name" value="Glyco_hydro_32"/>
</dbReference>
<evidence type="ECO:0000256" key="4">
    <source>
        <dbReference type="ARBA" id="ARBA00019623"/>
    </source>
</evidence>
<dbReference type="InterPro" id="IPR006232">
    <property type="entry name" value="Suc6P_hydrolase"/>
</dbReference>
<protein>
    <recommendedName>
        <fullName evidence="4 8">Sucrose-6-phosphate hydrolase</fullName>
        <ecNumber evidence="3 8">3.2.1.26</ecNumber>
    </recommendedName>
    <alternativeName>
        <fullName evidence="7 9">Invertase</fullName>
    </alternativeName>
</protein>
<dbReference type="AlphaFoldDB" id="A0A160MCB1"/>
<proteinExistence type="inferred from homology"/>
<dbReference type="GO" id="GO:0004564">
    <property type="term" value="F:beta-fructofuranosidase activity"/>
    <property type="evidence" value="ECO:0007669"/>
    <property type="project" value="UniProtKB-EC"/>
</dbReference>
<feature type="domain" description="Glycosyl hydrolase family 32 C-terminal" evidence="11">
    <location>
        <begin position="347"/>
        <end position="480"/>
    </location>
</feature>
<dbReference type="EMBL" id="CP015506">
    <property type="protein sequence ID" value="AND40587.1"/>
    <property type="molecule type" value="Genomic_DNA"/>
</dbReference>
<dbReference type="PROSITE" id="PS00609">
    <property type="entry name" value="GLYCOSYL_HYDROL_F32"/>
    <property type="match status" value="1"/>
</dbReference>
<accession>A0A160MCB1</accession>
<dbReference type="InterPro" id="IPR023296">
    <property type="entry name" value="Glyco_hydro_beta-prop_sf"/>
</dbReference>
<evidence type="ECO:0000259" key="11">
    <source>
        <dbReference type="Pfam" id="PF08244"/>
    </source>
</evidence>
<dbReference type="GO" id="GO:0005985">
    <property type="term" value="P:sucrose metabolic process"/>
    <property type="evidence" value="ECO:0007669"/>
    <property type="project" value="UniProtKB-UniPathway"/>
</dbReference>
<dbReference type="GO" id="GO:0005737">
    <property type="term" value="C:cytoplasm"/>
    <property type="evidence" value="ECO:0007669"/>
    <property type="project" value="UniProtKB-SubCell"/>
</dbReference>
<gene>
    <name evidence="12" type="ORF">A361_15995</name>
</gene>
<dbReference type="Pfam" id="PF08244">
    <property type="entry name" value="Glyco_hydro_32C"/>
    <property type="match status" value="1"/>
</dbReference>
<dbReference type="SUPFAM" id="SSF49899">
    <property type="entry name" value="Concanavalin A-like lectins/glucanases"/>
    <property type="match status" value="1"/>
</dbReference>
<dbReference type="InterPro" id="IPR013148">
    <property type="entry name" value="Glyco_hydro_32_N"/>
</dbReference>
<dbReference type="InterPro" id="IPR018053">
    <property type="entry name" value="Glyco_hydro_32_AS"/>
</dbReference>
<evidence type="ECO:0000256" key="6">
    <source>
        <dbReference type="ARBA" id="ARBA00023295"/>
    </source>
</evidence>
<dbReference type="EC" id="3.2.1.26" evidence="3 8"/>
<evidence type="ECO:0000313" key="12">
    <source>
        <dbReference type="EMBL" id="AND40587.1"/>
    </source>
</evidence>
<comment type="subcellular location">
    <subcellularLocation>
        <location evidence="9">Cytoplasm</location>
    </subcellularLocation>
</comment>
<comment type="pathway">
    <text evidence="1 9">Glycan biosynthesis; sucrose metabolism.</text>
</comment>
<evidence type="ECO:0000259" key="10">
    <source>
        <dbReference type="Pfam" id="PF00251"/>
    </source>
</evidence>
<dbReference type="Gene3D" id="2.115.10.20">
    <property type="entry name" value="Glycosyl hydrolase domain, family 43"/>
    <property type="match status" value="1"/>
</dbReference>
<dbReference type="PANTHER" id="PTHR43101">
    <property type="entry name" value="BETA-FRUCTOSIDASE"/>
    <property type="match status" value="1"/>
</dbReference>
<comment type="function">
    <text evidence="9">Enables the bacterium to metabolize sucrose as a sole carbon source.</text>
</comment>
<keyword evidence="5 8" id="KW-0378">Hydrolase</keyword>
<dbReference type="RefSeq" id="WP_019382200.1">
    <property type="nucleotide sequence ID" value="NZ_CP015506.1"/>
</dbReference>
<evidence type="ECO:0000256" key="8">
    <source>
        <dbReference type="RuleBase" id="RU362110"/>
    </source>
</evidence>
<name>A0A160MCB1_9BACI</name>
<feature type="domain" description="Glycosyl hydrolase family 32 N-terminal" evidence="10">
    <location>
        <begin position="37"/>
        <end position="340"/>
    </location>
</feature>
<dbReference type="SUPFAM" id="SSF75005">
    <property type="entry name" value="Arabinanase/levansucrase/invertase"/>
    <property type="match status" value="1"/>
</dbReference>